<dbReference type="InterPro" id="IPR049704">
    <property type="entry name" value="Aminotrans_3_PPA_site"/>
</dbReference>
<evidence type="ECO:0000256" key="2">
    <source>
        <dbReference type="ARBA" id="ARBA00022898"/>
    </source>
</evidence>
<reference evidence="4 5" key="1">
    <citation type="journal article" date="2015" name="Stand. Genomic Sci.">
        <title>Genomic Encyclopedia of Bacterial and Archaeal Type Strains, Phase III: the genomes of soil and plant-associated and newly described type strains.</title>
        <authorList>
            <person name="Whitman W.B."/>
            <person name="Woyke T."/>
            <person name="Klenk H.P."/>
            <person name="Zhou Y."/>
            <person name="Lilburn T.G."/>
            <person name="Beck B.J."/>
            <person name="De Vos P."/>
            <person name="Vandamme P."/>
            <person name="Eisen J.A."/>
            <person name="Garrity G."/>
            <person name="Hugenholtz P."/>
            <person name="Kyrpides N.C."/>
        </authorList>
    </citation>
    <scope>NUCLEOTIDE SEQUENCE [LARGE SCALE GENOMIC DNA]</scope>
    <source>
        <strain evidence="4 5">VKM Ac-2572</strain>
    </source>
</reference>
<dbReference type="PANTHER" id="PTHR43094:SF1">
    <property type="entry name" value="AMINOTRANSFERASE CLASS-III"/>
    <property type="match status" value="1"/>
</dbReference>
<dbReference type="Gene3D" id="3.90.1150.10">
    <property type="entry name" value="Aspartate Aminotransferase, domain 1"/>
    <property type="match status" value="1"/>
</dbReference>
<evidence type="ECO:0000313" key="4">
    <source>
        <dbReference type="EMBL" id="TCO12252.1"/>
    </source>
</evidence>
<name>A0A4V2RX74_9ACTN</name>
<dbReference type="GO" id="GO:0030170">
    <property type="term" value="F:pyridoxal phosphate binding"/>
    <property type="evidence" value="ECO:0007669"/>
    <property type="project" value="InterPro"/>
</dbReference>
<comment type="similarity">
    <text evidence="1 3">Belongs to the class-III pyridoxal-phosphate-dependent aminotransferase family.</text>
</comment>
<protein>
    <submittedName>
        <fullName evidence="4">Adenosylmethionine-8-amino-7-oxononanoate aminotransferase</fullName>
    </submittedName>
</protein>
<comment type="caution">
    <text evidence="4">The sequence shown here is derived from an EMBL/GenBank/DDBJ whole genome shotgun (WGS) entry which is preliminary data.</text>
</comment>
<keyword evidence="4" id="KW-0032">Aminotransferase</keyword>
<evidence type="ECO:0000256" key="3">
    <source>
        <dbReference type="RuleBase" id="RU003560"/>
    </source>
</evidence>
<dbReference type="Proteomes" id="UP000294508">
    <property type="component" value="Unassembled WGS sequence"/>
</dbReference>
<dbReference type="PANTHER" id="PTHR43094">
    <property type="entry name" value="AMINOTRANSFERASE"/>
    <property type="match status" value="1"/>
</dbReference>
<dbReference type="PIRSF" id="PIRSF000521">
    <property type="entry name" value="Transaminase_4ab_Lys_Orn"/>
    <property type="match status" value="1"/>
</dbReference>
<dbReference type="OrthoDB" id="4510254at2"/>
<dbReference type="InterPro" id="IPR005814">
    <property type="entry name" value="Aminotrans_3"/>
</dbReference>
<proteinExistence type="inferred from homology"/>
<accession>A0A4V2RX74</accession>
<dbReference type="InterPro" id="IPR015424">
    <property type="entry name" value="PyrdxlP-dep_Trfase"/>
</dbReference>
<keyword evidence="2 3" id="KW-0663">Pyridoxal phosphate</keyword>
<evidence type="ECO:0000256" key="1">
    <source>
        <dbReference type="ARBA" id="ARBA00008954"/>
    </source>
</evidence>
<dbReference type="InterPro" id="IPR015421">
    <property type="entry name" value="PyrdxlP-dep_Trfase_major"/>
</dbReference>
<dbReference type="AlphaFoldDB" id="A0A4V2RX74"/>
<dbReference type="EMBL" id="SLWN01000030">
    <property type="protein sequence ID" value="TCO12252.1"/>
    <property type="molecule type" value="Genomic_DNA"/>
</dbReference>
<sequence length="421" mass="45093">MTSPTQPTGASLWHAQAHMPTAVRKRVTIVEGRGATVITEDGAELLDAPAGLWHANVGHGREAIARVAYEQMLKLETYHVFGRFVNDVALSLADRVTALGPVPDAKVFWSSGGSDSVDLACKLARRHWQLEGRPDKRIILSRNNAYHGLHGFGTSIAGLEYNREGYGSDSLIPETARIPTNDLAAAEAMIAELGPGRIAAVVAEPVIGTGGVIAPAPGYLEGLQRLARQHDILFIADEVITGFGRTGAMFACERFGLEPDMMLMAKGLTSGYAPLGGVLVGRRVWDRFFSSDDAPMLRHGITYSGHATACAVAHANLDILEQEHLLERSAELEGVLHNAIQPLADHPLVAEVRSGTGFLAGVQLRADVLGEAVVDACLDAGLLTRLIHNNTLHICPPFVVTDDEVSFIAKTIRVALDTFTA</sequence>
<organism evidence="4 5">
    <name type="scientific">Kribbella steppae</name>
    <dbReference type="NCBI Taxonomy" id="2512223"/>
    <lineage>
        <taxon>Bacteria</taxon>
        <taxon>Bacillati</taxon>
        <taxon>Actinomycetota</taxon>
        <taxon>Actinomycetes</taxon>
        <taxon>Propionibacteriales</taxon>
        <taxon>Kribbellaceae</taxon>
        <taxon>Kribbella</taxon>
    </lineage>
</organism>
<evidence type="ECO:0000313" key="5">
    <source>
        <dbReference type="Proteomes" id="UP000294508"/>
    </source>
</evidence>
<dbReference type="Gene3D" id="3.40.640.10">
    <property type="entry name" value="Type I PLP-dependent aspartate aminotransferase-like (Major domain)"/>
    <property type="match status" value="1"/>
</dbReference>
<dbReference type="RefSeq" id="WP_132217215.1">
    <property type="nucleotide sequence ID" value="NZ_SLWN01000030.1"/>
</dbReference>
<keyword evidence="4" id="KW-0808">Transferase</keyword>
<dbReference type="GO" id="GO:0008483">
    <property type="term" value="F:transaminase activity"/>
    <property type="evidence" value="ECO:0007669"/>
    <property type="project" value="UniProtKB-KW"/>
</dbReference>
<keyword evidence="5" id="KW-1185">Reference proteome</keyword>
<dbReference type="SUPFAM" id="SSF53383">
    <property type="entry name" value="PLP-dependent transferases"/>
    <property type="match status" value="1"/>
</dbReference>
<dbReference type="InterPro" id="IPR015422">
    <property type="entry name" value="PyrdxlP-dep_Trfase_small"/>
</dbReference>
<dbReference type="Pfam" id="PF00202">
    <property type="entry name" value="Aminotran_3"/>
    <property type="match status" value="1"/>
</dbReference>
<dbReference type="CDD" id="cd00610">
    <property type="entry name" value="OAT_like"/>
    <property type="match status" value="1"/>
</dbReference>
<gene>
    <name evidence="4" type="ORF">EV652_13028</name>
</gene>
<dbReference type="PROSITE" id="PS00600">
    <property type="entry name" value="AA_TRANSFER_CLASS_3"/>
    <property type="match status" value="1"/>
</dbReference>